<name>A0A1S8N640_CLOSA</name>
<comment type="caution">
    <text evidence="2">The sequence shown here is derived from an EMBL/GenBank/DDBJ whole genome shotgun (WGS) entry which is preliminary data.</text>
</comment>
<proteinExistence type="predicted"/>
<dbReference type="Pfam" id="PF02342">
    <property type="entry name" value="TerD"/>
    <property type="match status" value="1"/>
</dbReference>
<evidence type="ECO:0000313" key="2">
    <source>
        <dbReference type="EMBL" id="OOM11848.1"/>
    </source>
</evidence>
<sequence>MSIVLEKGSKINLSKENRQLGKININLNWNSSTQKGIFSSLFGSKAIDLDLGCLYELKDGKIGTVQALGNSFGSFDRAPYMFLDGDDRTGTNADGENLFINGNQIKDIKRILVYTFIYKGAASWKEANGKVCINVPGQEEILINMDEYNNNYIMCALAMIENVNDNNFSVEKLVRFFDGHKSMDKAYNWGLKWVAGRK</sequence>
<protein>
    <submittedName>
        <fullName evidence="2">Tellurium resistance protein</fullName>
    </submittedName>
</protein>
<accession>A0A1S8N640</accession>
<dbReference type="CDD" id="cd06974">
    <property type="entry name" value="TerD_like"/>
    <property type="match status" value="1"/>
</dbReference>
<dbReference type="Proteomes" id="UP000191154">
    <property type="component" value="Unassembled WGS sequence"/>
</dbReference>
<reference evidence="2 3" key="1">
    <citation type="submission" date="2016-05" db="EMBL/GenBank/DDBJ databases">
        <title>Microbial solvent formation.</title>
        <authorList>
            <person name="Poehlein A."/>
            <person name="Montoya Solano J.D."/>
            <person name="Flitsch S."/>
            <person name="Krabben P."/>
            <person name="Duerre P."/>
            <person name="Daniel R."/>
        </authorList>
    </citation>
    <scope>NUCLEOTIDE SEQUENCE [LARGE SCALE GENOMIC DNA]</scope>
    <source>
        <strain evidence="2 3">L1-8</strain>
    </source>
</reference>
<dbReference type="RefSeq" id="WP_077865531.1">
    <property type="nucleotide sequence ID" value="NZ_LZYZ01000004.1"/>
</dbReference>
<dbReference type="EMBL" id="LZYZ01000004">
    <property type="protein sequence ID" value="OOM11848.1"/>
    <property type="molecule type" value="Genomic_DNA"/>
</dbReference>
<dbReference type="InterPro" id="IPR003325">
    <property type="entry name" value="TerD"/>
</dbReference>
<dbReference type="AlphaFoldDB" id="A0A1S8N640"/>
<dbReference type="STRING" id="169679.CSACC_06610"/>
<dbReference type="Gene3D" id="2.60.60.30">
    <property type="entry name" value="sav2460 like domains"/>
    <property type="match status" value="1"/>
</dbReference>
<evidence type="ECO:0000259" key="1">
    <source>
        <dbReference type="Pfam" id="PF02342"/>
    </source>
</evidence>
<feature type="domain" description="TerD" evidence="1">
    <location>
        <begin position="1"/>
        <end position="122"/>
    </location>
</feature>
<gene>
    <name evidence="2" type="ORF">CLOSAC_22750</name>
</gene>
<organism evidence="2 3">
    <name type="scientific">Clostridium saccharobutylicum</name>
    <dbReference type="NCBI Taxonomy" id="169679"/>
    <lineage>
        <taxon>Bacteria</taxon>
        <taxon>Bacillati</taxon>
        <taxon>Bacillota</taxon>
        <taxon>Clostridia</taxon>
        <taxon>Eubacteriales</taxon>
        <taxon>Clostridiaceae</taxon>
        <taxon>Clostridium</taxon>
    </lineage>
</organism>
<evidence type="ECO:0000313" key="3">
    <source>
        <dbReference type="Proteomes" id="UP000191154"/>
    </source>
</evidence>